<dbReference type="InterPro" id="IPR032557">
    <property type="entry name" value="DUF4935"/>
</dbReference>
<evidence type="ECO:0000259" key="1">
    <source>
        <dbReference type="Pfam" id="PF16289"/>
    </source>
</evidence>
<dbReference type="Proteomes" id="UP000032452">
    <property type="component" value="Unassembled WGS sequence"/>
</dbReference>
<comment type="caution">
    <text evidence="2">The sequence shown here is derived from an EMBL/GenBank/DDBJ whole genome shotgun (WGS) entry which is preliminary data.</text>
</comment>
<proteinExistence type="predicted"/>
<reference evidence="2 3" key="1">
    <citation type="submission" date="2015-02" db="EMBL/GenBank/DDBJ databases">
        <title>Draft genome of a novel marine cyanobacterium (Chroococcales) isolated from South Atlantic Ocean.</title>
        <authorList>
            <person name="Rigonato J."/>
            <person name="Alvarenga D.O."/>
            <person name="Branco L.H."/>
            <person name="Varani A.M."/>
            <person name="Brandini F.P."/>
            <person name="Fiore M.F."/>
        </authorList>
    </citation>
    <scope>NUCLEOTIDE SEQUENCE [LARGE SCALE GENOMIC DNA]</scope>
    <source>
        <strain evidence="2 3">CENA595</strain>
    </source>
</reference>
<dbReference type="RefSeq" id="WP_045056402.1">
    <property type="nucleotide sequence ID" value="NZ_CAWMDP010000019.1"/>
</dbReference>
<protein>
    <recommendedName>
        <fullName evidence="1">DUF4935 domain-containing protein</fullName>
    </recommendedName>
</protein>
<sequence length="190" mass="22372">MSIAKGRDLQAQEILLNIPNSIHLVVPSICYVEALLTLEKEEQYSQRFIQDIDTKISEAIRDETSAYAESLRTSLEQTRIKFIQQLNSVQERFYEAFEQLYNKAEIINIDKSILDDTLEKNVLEKDLIDRLILNYIVHHARFHNDEMKVFLSANYKEFNKGEVKEILQIYNTRYFSNTQNFLGWLNSQLS</sequence>
<name>A0A0D8ZPF6_9CYAN</name>
<feature type="domain" description="DUF4935" evidence="1">
    <location>
        <begin position="20"/>
        <end position="158"/>
    </location>
</feature>
<dbReference type="Pfam" id="PF16289">
    <property type="entry name" value="PIN_12"/>
    <property type="match status" value="1"/>
</dbReference>
<organism evidence="2 3">
    <name type="scientific">Aliterella atlantica CENA595</name>
    <dbReference type="NCBI Taxonomy" id="1618023"/>
    <lineage>
        <taxon>Bacteria</taxon>
        <taxon>Bacillati</taxon>
        <taxon>Cyanobacteriota</taxon>
        <taxon>Cyanophyceae</taxon>
        <taxon>Chroococcidiopsidales</taxon>
        <taxon>Aliterellaceae</taxon>
        <taxon>Aliterella</taxon>
    </lineage>
</organism>
<dbReference type="STRING" id="1618023.UH38_19345"/>
<dbReference type="EMBL" id="JYON01000026">
    <property type="protein sequence ID" value="KJH70217.1"/>
    <property type="molecule type" value="Genomic_DNA"/>
</dbReference>
<dbReference type="OrthoDB" id="495022at2"/>
<accession>A0A0D8ZPF6</accession>
<keyword evidence="3" id="KW-1185">Reference proteome</keyword>
<dbReference type="AlphaFoldDB" id="A0A0D8ZPF6"/>
<evidence type="ECO:0000313" key="3">
    <source>
        <dbReference type="Proteomes" id="UP000032452"/>
    </source>
</evidence>
<evidence type="ECO:0000313" key="2">
    <source>
        <dbReference type="EMBL" id="KJH70217.1"/>
    </source>
</evidence>
<gene>
    <name evidence="2" type="ORF">UH38_19345</name>
</gene>